<dbReference type="Pfam" id="PF13715">
    <property type="entry name" value="CarbopepD_reg_2"/>
    <property type="match status" value="1"/>
</dbReference>
<keyword evidence="4 7" id="KW-0812">Transmembrane</keyword>
<evidence type="ECO:0000256" key="5">
    <source>
        <dbReference type="ARBA" id="ARBA00023136"/>
    </source>
</evidence>
<gene>
    <name evidence="9" type="ORF">DWW18_05585</name>
</gene>
<dbReference type="NCBIfam" id="TIGR04057">
    <property type="entry name" value="SusC_RagA_signa"/>
    <property type="match status" value="1"/>
</dbReference>
<protein>
    <submittedName>
        <fullName evidence="9">SusC/RagA family TonB-linked outer membrane protein</fullName>
    </submittedName>
</protein>
<dbReference type="InterPro" id="IPR023997">
    <property type="entry name" value="TonB-dep_OMP_SusC/RagA_CS"/>
</dbReference>
<dbReference type="InterPro" id="IPR037066">
    <property type="entry name" value="Plug_dom_sf"/>
</dbReference>
<keyword evidence="2 7" id="KW-0813">Transport</keyword>
<sequence>MVKMKHGALFSKRGLWVICRKVMFVIFLSSSFLTRTYAQDEKVSFEVQNAKLTEIISILEKSTGYTFLYQDEQVAAVKNLTFRFTNERLSVVLTKCLAGTNLVWSVEDKTIVLKREEKVGAQQQQVKSRKVSGRVFDETGQPLPGVTVMIEGTKLGTTTRVDGAYSIECSDSKNLALLYSFMGMKSKRVVVGDKSVIDVKLEEDVTELEETVITGIYTRNIETFTGSVSTFKAEDLKQISPQNVLRSLSVLDPSFIITENRAQGSNPNALMDISINGKINVTDLSQEYSTDPNQPLFILDGFETTLEAIQDLNMDRVESISILKDASATAIYGSRAANGVVVVETLKPKQGQLRFSYTGNFTVGWADLSDFNLMNAAEKLEYEKLAGAYKDSNGVNLDENGEIINESQRARYYARLKLVKEGYDTYWMNEPLRTAFTQGHNVFVDGGDRAFLYGVGISYNNTQGVMKKSSRDVLNGNIRLSYRVKDLSFSNQTMIGKTKAVNNPVDFSAYSQMNPFYAKRTVDGEVPKYVYRESLAGANNYDYVWNPLWDYQQASTNETDTWSVTNNFQIEYRFLTYFRVRGNLQYQMSKSEAERFRSPNETFFAKTDADKKGTYTKNSSSNNSITGRLNLTFGRSFGDHTVNGVAGMQFSDKNQESYGFGAQGYTTDQFSSPNFSSSYVTGKPSASDSKSRSVSYYFNANYAYNMRYLIDFNLTTNGASQFGINDPFTTTWAVGVGWNVHNERFFVDNKVINYLKLRYSLGNPGNQNYDAKLSSSIYMYNTAYSNPFGLAAWVETWGNNNLKWQRTVTHNFGLDVQFFAGRLNLNVDYQMRDTDPLLVRIDMPTSTGAATAPMNVGATDNRSISVRMTYYLIKQREFNWYISGNLNHNTTKYKKIGNLLQEYNERGQASASLLRYYDNASTTGVYAVRSAGIDPATGNEIFIKKDGSYTYEWKQEDEVLIGDSNPKVQGAFQTSLVYKGFTFGASFSYRVGGLTQLSTLFNKVENISSSQLKYNQDKRALYDRWQKPGDIARFKRIDDTNSTKMSSRFIEKENTFSCNSINIGYRTTDAEWLKYIGASAINFTAYMNDIFRISSIKEERGTSYPFERSVSFSIGLNF</sequence>
<name>A0A412X317_9BACT</name>
<dbReference type="SUPFAM" id="SSF56935">
    <property type="entry name" value="Porins"/>
    <property type="match status" value="1"/>
</dbReference>
<dbReference type="GO" id="GO:0009279">
    <property type="term" value="C:cell outer membrane"/>
    <property type="evidence" value="ECO:0007669"/>
    <property type="project" value="UniProtKB-SubCell"/>
</dbReference>
<proteinExistence type="inferred from homology"/>
<evidence type="ECO:0000256" key="2">
    <source>
        <dbReference type="ARBA" id="ARBA00022448"/>
    </source>
</evidence>
<evidence type="ECO:0000256" key="7">
    <source>
        <dbReference type="PROSITE-ProRule" id="PRU01360"/>
    </source>
</evidence>
<comment type="subcellular location">
    <subcellularLocation>
        <location evidence="1 7">Cell outer membrane</location>
        <topology evidence="1 7">Multi-pass membrane protein</topology>
    </subcellularLocation>
</comment>
<feature type="domain" description="TonB-dependent receptor plug" evidence="8">
    <location>
        <begin position="223"/>
        <end position="340"/>
    </location>
</feature>
<evidence type="ECO:0000313" key="10">
    <source>
        <dbReference type="Proteomes" id="UP000283589"/>
    </source>
</evidence>
<evidence type="ECO:0000259" key="8">
    <source>
        <dbReference type="Pfam" id="PF07715"/>
    </source>
</evidence>
<dbReference type="Pfam" id="PF07715">
    <property type="entry name" value="Plug"/>
    <property type="match status" value="1"/>
</dbReference>
<keyword evidence="3 7" id="KW-1134">Transmembrane beta strand</keyword>
<keyword evidence="6 7" id="KW-0998">Cell outer membrane</keyword>
<reference evidence="9 10" key="1">
    <citation type="submission" date="2018-08" db="EMBL/GenBank/DDBJ databases">
        <title>A genome reference for cultivated species of the human gut microbiota.</title>
        <authorList>
            <person name="Zou Y."/>
            <person name="Xue W."/>
            <person name="Luo G."/>
        </authorList>
    </citation>
    <scope>NUCLEOTIDE SEQUENCE [LARGE SCALE GENOMIC DNA]</scope>
    <source>
        <strain evidence="9 10">AF14-49</strain>
    </source>
</reference>
<dbReference type="InterPro" id="IPR039426">
    <property type="entry name" value="TonB-dep_rcpt-like"/>
</dbReference>
<evidence type="ECO:0000256" key="1">
    <source>
        <dbReference type="ARBA" id="ARBA00004571"/>
    </source>
</evidence>
<dbReference type="SUPFAM" id="SSF49464">
    <property type="entry name" value="Carboxypeptidase regulatory domain-like"/>
    <property type="match status" value="1"/>
</dbReference>
<dbReference type="InterPro" id="IPR036942">
    <property type="entry name" value="Beta-barrel_TonB_sf"/>
</dbReference>
<dbReference type="EMBL" id="QRZA01000005">
    <property type="protein sequence ID" value="RGV35046.1"/>
    <property type="molecule type" value="Genomic_DNA"/>
</dbReference>
<dbReference type="InterPro" id="IPR008969">
    <property type="entry name" value="CarboxyPept-like_regulatory"/>
</dbReference>
<dbReference type="InterPro" id="IPR023996">
    <property type="entry name" value="TonB-dep_OMP_SusC/RagA"/>
</dbReference>
<evidence type="ECO:0000256" key="3">
    <source>
        <dbReference type="ARBA" id="ARBA00022452"/>
    </source>
</evidence>
<dbReference type="Gene3D" id="2.170.130.10">
    <property type="entry name" value="TonB-dependent receptor, plug domain"/>
    <property type="match status" value="1"/>
</dbReference>
<dbReference type="AlphaFoldDB" id="A0A412X317"/>
<comment type="similarity">
    <text evidence="7">Belongs to the TonB-dependent receptor family.</text>
</comment>
<dbReference type="NCBIfam" id="TIGR04056">
    <property type="entry name" value="OMP_RagA_SusC"/>
    <property type="match status" value="1"/>
</dbReference>
<evidence type="ECO:0000313" key="9">
    <source>
        <dbReference type="EMBL" id="RGV35046.1"/>
    </source>
</evidence>
<dbReference type="Gene3D" id="2.60.40.1120">
    <property type="entry name" value="Carboxypeptidase-like, regulatory domain"/>
    <property type="match status" value="1"/>
</dbReference>
<organism evidence="9 10">
    <name type="scientific">Butyricimonas virosa</name>
    <dbReference type="NCBI Taxonomy" id="544645"/>
    <lineage>
        <taxon>Bacteria</taxon>
        <taxon>Pseudomonadati</taxon>
        <taxon>Bacteroidota</taxon>
        <taxon>Bacteroidia</taxon>
        <taxon>Bacteroidales</taxon>
        <taxon>Odoribacteraceae</taxon>
        <taxon>Butyricimonas</taxon>
    </lineage>
</organism>
<dbReference type="InterPro" id="IPR012910">
    <property type="entry name" value="Plug_dom"/>
</dbReference>
<dbReference type="RefSeq" id="WP_118259272.1">
    <property type="nucleotide sequence ID" value="NZ_CALBWO010000051.1"/>
</dbReference>
<keyword evidence="5 7" id="KW-0472">Membrane</keyword>
<evidence type="ECO:0000256" key="4">
    <source>
        <dbReference type="ARBA" id="ARBA00022692"/>
    </source>
</evidence>
<accession>A0A412X317</accession>
<dbReference type="STRING" id="1121130.GCA_000519105_03510"/>
<dbReference type="Proteomes" id="UP000283589">
    <property type="component" value="Unassembled WGS sequence"/>
</dbReference>
<dbReference type="Gene3D" id="2.40.170.20">
    <property type="entry name" value="TonB-dependent receptor, beta-barrel domain"/>
    <property type="match status" value="1"/>
</dbReference>
<dbReference type="PROSITE" id="PS52016">
    <property type="entry name" value="TONB_DEPENDENT_REC_3"/>
    <property type="match status" value="1"/>
</dbReference>
<evidence type="ECO:0000256" key="6">
    <source>
        <dbReference type="ARBA" id="ARBA00023237"/>
    </source>
</evidence>
<comment type="caution">
    <text evidence="9">The sequence shown here is derived from an EMBL/GenBank/DDBJ whole genome shotgun (WGS) entry which is preliminary data.</text>
</comment>